<sequence>MTTEAQPKQSRTPNVKEMNLHRPASLASPVASSKSSDQVQVKYIVRIETQTNTIAIPPNAAYVSILPRLPFILVTAKTGTAPQIMKTRSIVSRIRYPKTSLASFSSPESIRAGQSWF</sequence>
<evidence type="ECO:0000313" key="2">
    <source>
        <dbReference type="EMBL" id="KNB04994.1"/>
    </source>
</evidence>
<dbReference type="EMBL" id="DS231702">
    <property type="protein sequence ID" value="KNB04994.1"/>
    <property type="molecule type" value="Genomic_DNA"/>
</dbReference>
<dbReference type="RefSeq" id="XP_018243039.1">
    <property type="nucleotide sequence ID" value="XM_018399697.1"/>
</dbReference>
<proteinExistence type="predicted"/>
<reference evidence="2" key="1">
    <citation type="submission" date="2007-04" db="EMBL/GenBank/DDBJ databases">
        <authorList>
            <consortium name="The Broad Institute Genome Sequencing Platform"/>
            <person name="Birren B."/>
            <person name="Lander E."/>
            <person name="Galagan J."/>
            <person name="Nusbaum C."/>
            <person name="Devon K."/>
            <person name="Ma L.-J."/>
            <person name="Jaffe D."/>
            <person name="Butler J."/>
            <person name="Alvarez P."/>
            <person name="Gnerre S."/>
            <person name="Grabherr M."/>
            <person name="Kleber M."/>
            <person name="Mauceli E."/>
            <person name="Brockman W."/>
            <person name="MacCallum I.A."/>
            <person name="Young S."/>
            <person name="LaButti K."/>
            <person name="DeCaprio D."/>
            <person name="Crawford M."/>
            <person name="Koehrsen M."/>
            <person name="Engels R."/>
            <person name="Montgomery P."/>
            <person name="Pearson M."/>
            <person name="Howarth C."/>
            <person name="Larson L."/>
            <person name="White J."/>
            <person name="O'Leary S."/>
            <person name="Kodira C."/>
            <person name="Zeng Q."/>
            <person name="Yandava C."/>
            <person name="Alvarado L."/>
            <person name="Kistler C."/>
            <person name="Shim W.-B."/>
            <person name="Kang S."/>
            <person name="Woloshuk C."/>
        </authorList>
    </citation>
    <scope>NUCLEOTIDE SEQUENCE</scope>
    <source>
        <strain evidence="2">4287</strain>
    </source>
</reference>
<dbReference type="VEuPathDB" id="FungiDB:FOXG_19475"/>
<feature type="compositionally biased region" description="Polar residues" evidence="1">
    <location>
        <begin position="1"/>
        <end position="13"/>
    </location>
</feature>
<protein>
    <submittedName>
        <fullName evidence="2">Uncharacterized protein</fullName>
    </submittedName>
</protein>
<dbReference type="AlphaFoldDB" id="A0A0J9V0A1"/>
<name>A0A0J9V0A1_FUSO4</name>
<dbReference type="RefSeq" id="XP_018243037.1">
    <property type="nucleotide sequence ID" value="XM_018399695.1"/>
</dbReference>
<feature type="region of interest" description="Disordered" evidence="1">
    <location>
        <begin position="1"/>
        <end position="37"/>
    </location>
</feature>
<dbReference type="EMBL" id="DS231702">
    <property type="protein sequence ID" value="KNB04992.1"/>
    <property type="molecule type" value="Genomic_DNA"/>
</dbReference>
<organism evidence="2 3">
    <name type="scientific">Fusarium oxysporum f. sp. lycopersici (strain 4287 / CBS 123668 / FGSC 9935 / NRRL 34936)</name>
    <name type="common">Fusarium vascular wilt of tomato</name>
    <dbReference type="NCBI Taxonomy" id="426428"/>
    <lineage>
        <taxon>Eukaryota</taxon>
        <taxon>Fungi</taxon>
        <taxon>Dikarya</taxon>
        <taxon>Ascomycota</taxon>
        <taxon>Pezizomycotina</taxon>
        <taxon>Sordariomycetes</taxon>
        <taxon>Hypocreomycetidae</taxon>
        <taxon>Hypocreales</taxon>
        <taxon>Nectriaceae</taxon>
        <taxon>Fusarium</taxon>
        <taxon>Fusarium oxysporum species complex</taxon>
    </lineage>
</organism>
<dbReference type="Proteomes" id="UP000009097">
    <property type="component" value="Unassembled WGS sequence"/>
</dbReference>
<feature type="compositionally biased region" description="Low complexity" evidence="1">
    <location>
        <begin position="24"/>
        <end position="36"/>
    </location>
</feature>
<dbReference type="KEGG" id="fox:FOXG_19475"/>
<evidence type="ECO:0000256" key="1">
    <source>
        <dbReference type="SAM" id="MobiDB-lite"/>
    </source>
</evidence>
<reference evidence="2" key="2">
    <citation type="journal article" date="2010" name="Nature">
        <title>Comparative genomics reveals mobile pathogenicity chromosomes in Fusarium.</title>
        <authorList>
            <person name="Ma L.J."/>
            <person name="van der Does H.C."/>
            <person name="Borkovich K.A."/>
            <person name="Coleman J.J."/>
            <person name="Daboussi M.J."/>
            <person name="Di Pietro A."/>
            <person name="Dufresne M."/>
            <person name="Freitag M."/>
            <person name="Grabherr M."/>
            <person name="Henrissat B."/>
            <person name="Houterman P.M."/>
            <person name="Kang S."/>
            <person name="Shim W.B."/>
            <person name="Woloshuk C."/>
            <person name="Xie X."/>
            <person name="Xu J.R."/>
            <person name="Antoniw J."/>
            <person name="Baker S.E."/>
            <person name="Bluhm B.H."/>
            <person name="Breakspear A."/>
            <person name="Brown D.W."/>
            <person name="Butchko R.A."/>
            <person name="Chapman S."/>
            <person name="Coulson R."/>
            <person name="Coutinho P.M."/>
            <person name="Danchin E.G."/>
            <person name="Diener A."/>
            <person name="Gale L.R."/>
            <person name="Gardiner D.M."/>
            <person name="Goff S."/>
            <person name="Hammond-Kosack K.E."/>
            <person name="Hilburn K."/>
            <person name="Hua-Van A."/>
            <person name="Jonkers W."/>
            <person name="Kazan K."/>
            <person name="Kodira C.D."/>
            <person name="Koehrsen M."/>
            <person name="Kumar L."/>
            <person name="Lee Y.H."/>
            <person name="Li L."/>
            <person name="Manners J.M."/>
            <person name="Miranda-Saavedra D."/>
            <person name="Mukherjee M."/>
            <person name="Park G."/>
            <person name="Park J."/>
            <person name="Park S.Y."/>
            <person name="Proctor R.H."/>
            <person name="Regev A."/>
            <person name="Ruiz-Roldan M.C."/>
            <person name="Sain D."/>
            <person name="Sakthikumar S."/>
            <person name="Sykes S."/>
            <person name="Schwartz D.C."/>
            <person name="Turgeon B.G."/>
            <person name="Wapinski I."/>
            <person name="Yoder O."/>
            <person name="Young S."/>
            <person name="Zeng Q."/>
            <person name="Zhou S."/>
            <person name="Galagan J."/>
            <person name="Cuomo C.A."/>
            <person name="Kistler H.C."/>
            <person name="Rep M."/>
        </authorList>
    </citation>
    <scope>NUCLEOTIDE SEQUENCE [LARGE SCALE GENOMIC DNA]</scope>
    <source>
        <strain evidence="2">4287</strain>
    </source>
</reference>
<dbReference type="EMBL" id="DS231702">
    <property type="protein sequence ID" value="KNB04993.1"/>
    <property type="molecule type" value="Genomic_DNA"/>
</dbReference>
<dbReference type="RefSeq" id="XP_018243038.1">
    <property type="nucleotide sequence ID" value="XM_018399696.1"/>
</dbReference>
<gene>
    <name evidence="2" type="ORF">FOXG_19475</name>
</gene>
<accession>A0A0J9V0A1</accession>
<dbReference type="GeneID" id="28960181"/>
<evidence type="ECO:0000313" key="3">
    <source>
        <dbReference type="Proteomes" id="UP000009097"/>
    </source>
</evidence>